<feature type="domain" description="NmrA-like" evidence="1">
    <location>
        <begin position="2"/>
        <end position="275"/>
    </location>
</feature>
<dbReference type="InterPro" id="IPR036291">
    <property type="entry name" value="NAD(P)-bd_dom_sf"/>
</dbReference>
<dbReference type="InterPro" id="IPR008030">
    <property type="entry name" value="NmrA-like"/>
</dbReference>
<dbReference type="Pfam" id="PF05368">
    <property type="entry name" value="NmrA"/>
    <property type="match status" value="1"/>
</dbReference>
<dbReference type="EMBL" id="FUZZ01000001">
    <property type="protein sequence ID" value="SKD00663.1"/>
    <property type="molecule type" value="Genomic_DNA"/>
</dbReference>
<dbReference type="SUPFAM" id="SSF51735">
    <property type="entry name" value="NAD(P)-binding Rossmann-fold domains"/>
    <property type="match status" value="1"/>
</dbReference>
<gene>
    <name evidence="2" type="ORF">SAMN05660461_1909</name>
</gene>
<dbReference type="AlphaFoldDB" id="A0A1T5NKB5"/>
<dbReference type="Proteomes" id="UP000190166">
    <property type="component" value="Unassembled WGS sequence"/>
</dbReference>
<keyword evidence="3" id="KW-1185">Reference proteome</keyword>
<dbReference type="RefSeq" id="WP_079469137.1">
    <property type="nucleotide sequence ID" value="NZ_FUZZ01000001.1"/>
</dbReference>
<sequence length="288" mass="32310">MILITGATGHFGKLTIDFLLKKGIETSQIAVLVRNTEKATDLNEKGINIRVGDYNDYSSLVRAFRGIDKLLFVSGTDIPNRTSQHEQVLKAAMDAGVKHIIYTSGEFRIEGQDSPLWNFVEAHIKTEKWLKESGLTYTILKNGLYMEYIPYFIGNVLETGIIYLPAGNGKISVALRSEMAEATATILAMEGHENKSYHFVNTEAYGYEDIARYISEFTGKTINYISPTEEEFRKTLQQQGVSIPEEYISIILAQAQGDAEMVSDDMEKLIGRKLTPITTFLQEAYQHG</sequence>
<evidence type="ECO:0000313" key="3">
    <source>
        <dbReference type="Proteomes" id="UP000190166"/>
    </source>
</evidence>
<dbReference type="Gene3D" id="3.40.50.720">
    <property type="entry name" value="NAD(P)-binding Rossmann-like Domain"/>
    <property type="match status" value="1"/>
</dbReference>
<evidence type="ECO:0000259" key="1">
    <source>
        <dbReference type="Pfam" id="PF05368"/>
    </source>
</evidence>
<evidence type="ECO:0000313" key="2">
    <source>
        <dbReference type="EMBL" id="SKD00663.1"/>
    </source>
</evidence>
<name>A0A1T5NKB5_9BACT</name>
<dbReference type="PANTHER" id="PTHR47129">
    <property type="entry name" value="QUINONE OXIDOREDUCTASE 2"/>
    <property type="match status" value="1"/>
</dbReference>
<accession>A0A1T5NKB5</accession>
<reference evidence="2 3" key="1">
    <citation type="submission" date="2017-02" db="EMBL/GenBank/DDBJ databases">
        <authorList>
            <person name="Peterson S.W."/>
        </authorList>
    </citation>
    <scope>NUCLEOTIDE SEQUENCE [LARGE SCALE GENOMIC DNA]</scope>
    <source>
        <strain evidence="2 3">DSM 18108</strain>
    </source>
</reference>
<dbReference type="CDD" id="cd05269">
    <property type="entry name" value="TMR_SDR_a"/>
    <property type="match status" value="1"/>
</dbReference>
<protein>
    <submittedName>
        <fullName evidence="2">NAD(P)H dehydrogenase (Quinone)</fullName>
    </submittedName>
</protein>
<organism evidence="2 3">
    <name type="scientific">Chitinophaga ginsengisegetis</name>
    <dbReference type="NCBI Taxonomy" id="393003"/>
    <lineage>
        <taxon>Bacteria</taxon>
        <taxon>Pseudomonadati</taxon>
        <taxon>Bacteroidota</taxon>
        <taxon>Chitinophagia</taxon>
        <taxon>Chitinophagales</taxon>
        <taxon>Chitinophagaceae</taxon>
        <taxon>Chitinophaga</taxon>
    </lineage>
</organism>
<proteinExistence type="predicted"/>
<dbReference type="Gene3D" id="3.90.25.10">
    <property type="entry name" value="UDP-galactose 4-epimerase, domain 1"/>
    <property type="match status" value="1"/>
</dbReference>
<dbReference type="InterPro" id="IPR052718">
    <property type="entry name" value="NmrA-type_oxidoreductase"/>
</dbReference>
<dbReference type="STRING" id="393003.SAMN05660461_1909"/>
<dbReference type="PANTHER" id="PTHR47129:SF1">
    <property type="entry name" value="NMRA-LIKE DOMAIN-CONTAINING PROTEIN"/>
    <property type="match status" value="1"/>
</dbReference>